<keyword evidence="6" id="KW-0479">Metal-binding</keyword>
<evidence type="ECO:0000313" key="9">
    <source>
        <dbReference type="Proteomes" id="UP001446205"/>
    </source>
</evidence>
<dbReference type="InterPro" id="IPR005110">
    <property type="entry name" value="MoeA_linker/N"/>
</dbReference>
<comment type="catalytic activity">
    <reaction evidence="5">
        <text>adenylyl-molybdopterin + molybdate = Mo-molybdopterin + AMP + H(+)</text>
        <dbReference type="Rhea" id="RHEA:35047"/>
        <dbReference type="ChEBI" id="CHEBI:15378"/>
        <dbReference type="ChEBI" id="CHEBI:36264"/>
        <dbReference type="ChEBI" id="CHEBI:62727"/>
        <dbReference type="ChEBI" id="CHEBI:71302"/>
        <dbReference type="ChEBI" id="CHEBI:456215"/>
        <dbReference type="EC" id="2.10.1.1"/>
    </reaction>
</comment>
<keyword evidence="6" id="KW-0808">Transferase</keyword>
<dbReference type="Pfam" id="PF03453">
    <property type="entry name" value="MoeA_N"/>
    <property type="match status" value="1"/>
</dbReference>
<comment type="pathway">
    <text evidence="2 6">Cofactor biosynthesis; molybdopterin biosynthesis.</text>
</comment>
<dbReference type="PROSITE" id="PS01079">
    <property type="entry name" value="MOCF_BIOSYNTHESIS_2"/>
    <property type="match status" value="1"/>
</dbReference>
<dbReference type="Gene3D" id="2.40.340.10">
    <property type="entry name" value="MoeA, C-terminal, domain IV"/>
    <property type="match status" value="1"/>
</dbReference>
<accession>A0ABU9DA20</accession>
<dbReference type="InterPro" id="IPR036688">
    <property type="entry name" value="MoeA_C_domain_IV_sf"/>
</dbReference>
<keyword evidence="4 6" id="KW-0501">Molybdenum cofactor biosynthesis</keyword>
<dbReference type="Gene3D" id="3.90.105.10">
    <property type="entry name" value="Molybdopterin biosynthesis moea protein, domain 2"/>
    <property type="match status" value="1"/>
</dbReference>
<comment type="similarity">
    <text evidence="3 6">Belongs to the MoeA family.</text>
</comment>
<dbReference type="Gene3D" id="3.40.980.10">
    <property type="entry name" value="MoaB/Mog-like domain"/>
    <property type="match status" value="1"/>
</dbReference>
<dbReference type="SUPFAM" id="SSF53218">
    <property type="entry name" value="Molybdenum cofactor biosynthesis proteins"/>
    <property type="match status" value="1"/>
</dbReference>
<dbReference type="InterPro" id="IPR008284">
    <property type="entry name" value="MoCF_biosynth_CS"/>
</dbReference>
<dbReference type="InterPro" id="IPR038987">
    <property type="entry name" value="MoeA-like"/>
</dbReference>
<dbReference type="InterPro" id="IPR005111">
    <property type="entry name" value="MoeA_C_domain_IV"/>
</dbReference>
<keyword evidence="9" id="KW-1185">Reference proteome</keyword>
<comment type="caution">
    <text evidence="8">The sequence shown here is derived from an EMBL/GenBank/DDBJ whole genome shotgun (WGS) entry which is preliminary data.</text>
</comment>
<dbReference type="InterPro" id="IPR036135">
    <property type="entry name" value="MoeA_linker/N_sf"/>
</dbReference>
<sequence>MSTCCDMPLPGTRPMLSMDEALARILAQARPVAGQENVSLLDALNRVLASAQVSAIDVPGADNSAMDGYALRTTDLPASGEASLPVSQRIPAGQVAQPLQAGTAARIFTGAPVPAGADTVIIQEVCREEDGVVRFPVPVKAGANIRRAGEDIRKGREVLAAGTRLTPQALGLAASVGLGSLPVFRRLQVAVLSTGDELVEPGMPLAHSGQIYNSNRYTLISLLRRLDCEVIDLGRVRDDYGETCAVLDRAAGQADLILSTGGVSVGEEDHVKSALEARGRLDLWRIAIKPGKPLAFGQIGEAFFIGLPGNPVSSFVTFQLFVKPFIAACQGERQTAQPAFAVAAAFDWPKPDKRREFLRARLEPGDDGQIRVGIYPSQSSGVLSSTVWADGLVDVAPNQVIRAGDAVTFLPFKGLLP</sequence>
<dbReference type="Pfam" id="PF03454">
    <property type="entry name" value="MoeA_C"/>
    <property type="match status" value="1"/>
</dbReference>
<evidence type="ECO:0000313" key="8">
    <source>
        <dbReference type="EMBL" id="MEK8090370.1"/>
    </source>
</evidence>
<dbReference type="SUPFAM" id="SSF63867">
    <property type="entry name" value="MoeA C-terminal domain-like"/>
    <property type="match status" value="1"/>
</dbReference>
<dbReference type="EC" id="2.10.1.1" evidence="6"/>
<feature type="domain" description="MoaB/Mog" evidence="7">
    <location>
        <begin position="190"/>
        <end position="328"/>
    </location>
</feature>
<comment type="cofactor">
    <cofactor evidence="6">
        <name>Mg(2+)</name>
        <dbReference type="ChEBI" id="CHEBI:18420"/>
    </cofactor>
</comment>
<dbReference type="PANTHER" id="PTHR10192:SF5">
    <property type="entry name" value="GEPHYRIN"/>
    <property type="match status" value="1"/>
</dbReference>
<evidence type="ECO:0000259" key="7">
    <source>
        <dbReference type="SMART" id="SM00852"/>
    </source>
</evidence>
<reference evidence="8 9" key="1">
    <citation type="submission" date="2024-04" db="EMBL/GenBank/DDBJ databases">
        <authorList>
            <person name="Abashina T."/>
            <person name="Shaikin A."/>
        </authorList>
    </citation>
    <scope>NUCLEOTIDE SEQUENCE [LARGE SCALE GENOMIC DNA]</scope>
    <source>
        <strain evidence="8 9">AAFK</strain>
    </source>
</reference>
<proteinExistence type="inferred from homology"/>
<evidence type="ECO:0000256" key="1">
    <source>
        <dbReference type="ARBA" id="ARBA00002901"/>
    </source>
</evidence>
<keyword evidence="6" id="KW-0460">Magnesium</keyword>
<dbReference type="PANTHER" id="PTHR10192">
    <property type="entry name" value="MOLYBDOPTERIN BIOSYNTHESIS PROTEIN"/>
    <property type="match status" value="1"/>
</dbReference>
<comment type="function">
    <text evidence="1 6">Catalyzes the insertion of molybdate into adenylated molybdopterin with the concomitant release of AMP.</text>
</comment>
<dbReference type="NCBIfam" id="NF045515">
    <property type="entry name" value="Glp_gephyrin"/>
    <property type="match status" value="1"/>
</dbReference>
<dbReference type="NCBIfam" id="TIGR00177">
    <property type="entry name" value="molyb_syn"/>
    <property type="match status" value="1"/>
</dbReference>
<dbReference type="SUPFAM" id="SSF63882">
    <property type="entry name" value="MoeA N-terminal region -like"/>
    <property type="match status" value="1"/>
</dbReference>
<dbReference type="RefSeq" id="WP_341371426.1">
    <property type="nucleotide sequence ID" value="NZ_JBBPCO010000011.1"/>
</dbReference>
<gene>
    <name evidence="8" type="primary">glp</name>
    <name evidence="8" type="ORF">WOB96_11430</name>
</gene>
<dbReference type="InterPro" id="IPR001453">
    <property type="entry name" value="MoaB/Mog_dom"/>
</dbReference>
<protein>
    <recommendedName>
        <fullName evidence="6">Molybdopterin molybdenumtransferase</fullName>
        <ecNumber evidence="6">2.10.1.1</ecNumber>
    </recommendedName>
</protein>
<evidence type="ECO:0000256" key="6">
    <source>
        <dbReference type="RuleBase" id="RU365090"/>
    </source>
</evidence>
<evidence type="ECO:0000256" key="4">
    <source>
        <dbReference type="ARBA" id="ARBA00023150"/>
    </source>
</evidence>
<organism evidence="8 9">
    <name type="scientific">Thermithiobacillus plumbiphilus</name>
    <dbReference type="NCBI Taxonomy" id="1729899"/>
    <lineage>
        <taxon>Bacteria</taxon>
        <taxon>Pseudomonadati</taxon>
        <taxon>Pseudomonadota</taxon>
        <taxon>Acidithiobacillia</taxon>
        <taxon>Acidithiobacillales</taxon>
        <taxon>Thermithiobacillaceae</taxon>
        <taxon>Thermithiobacillus</taxon>
    </lineage>
</organism>
<dbReference type="Pfam" id="PF00994">
    <property type="entry name" value="MoCF_biosynth"/>
    <property type="match status" value="1"/>
</dbReference>
<dbReference type="Gene3D" id="2.170.190.11">
    <property type="entry name" value="Molybdopterin biosynthesis moea protein, domain 3"/>
    <property type="match status" value="1"/>
</dbReference>
<evidence type="ECO:0000256" key="5">
    <source>
        <dbReference type="ARBA" id="ARBA00047317"/>
    </source>
</evidence>
<dbReference type="SMART" id="SM00852">
    <property type="entry name" value="MoCF_biosynth"/>
    <property type="match status" value="1"/>
</dbReference>
<evidence type="ECO:0000256" key="3">
    <source>
        <dbReference type="ARBA" id="ARBA00010763"/>
    </source>
</evidence>
<keyword evidence="6" id="KW-0500">Molybdenum</keyword>
<dbReference type="InterPro" id="IPR036425">
    <property type="entry name" value="MoaB/Mog-like_dom_sf"/>
</dbReference>
<dbReference type="CDD" id="cd00887">
    <property type="entry name" value="MoeA"/>
    <property type="match status" value="1"/>
</dbReference>
<evidence type="ECO:0000256" key="2">
    <source>
        <dbReference type="ARBA" id="ARBA00005046"/>
    </source>
</evidence>
<name>A0ABU9DA20_9PROT</name>
<dbReference type="EMBL" id="JBBPCO010000011">
    <property type="protein sequence ID" value="MEK8090370.1"/>
    <property type="molecule type" value="Genomic_DNA"/>
</dbReference>
<dbReference type="Proteomes" id="UP001446205">
    <property type="component" value="Unassembled WGS sequence"/>
</dbReference>